<dbReference type="InterPro" id="IPR011041">
    <property type="entry name" value="Quinoprot_gluc/sorb_DH_b-prop"/>
</dbReference>
<reference evidence="3 4" key="1">
    <citation type="submission" date="2022-04" db="EMBL/GenBank/DDBJ databases">
        <title>Pseudomonas knackmussii B09-2.</title>
        <authorList>
            <person name="Deng Y."/>
        </authorList>
    </citation>
    <scope>NUCLEOTIDE SEQUENCE [LARGE SCALE GENOMIC DNA]</scope>
    <source>
        <strain evidence="3 4">B09-2</strain>
    </source>
</reference>
<dbReference type="EMBL" id="CP096208">
    <property type="protein sequence ID" value="UPQ83095.1"/>
    <property type="molecule type" value="Genomic_DNA"/>
</dbReference>
<evidence type="ECO:0000256" key="1">
    <source>
        <dbReference type="SAM" id="SignalP"/>
    </source>
</evidence>
<keyword evidence="1" id="KW-0732">Signal</keyword>
<organism evidence="3 4">
    <name type="scientific">Pseudomonas knackmussii</name>
    <dbReference type="NCBI Taxonomy" id="65741"/>
    <lineage>
        <taxon>Bacteria</taxon>
        <taxon>Pseudomonadati</taxon>
        <taxon>Pseudomonadota</taxon>
        <taxon>Gammaproteobacteria</taxon>
        <taxon>Pseudomonadales</taxon>
        <taxon>Pseudomonadaceae</taxon>
        <taxon>Pseudomonas</taxon>
    </lineage>
</organism>
<dbReference type="PANTHER" id="PTHR33546:SF1">
    <property type="entry name" value="LARGE, MULTIFUNCTIONAL SECRETED PROTEIN"/>
    <property type="match status" value="1"/>
</dbReference>
<protein>
    <submittedName>
        <fullName evidence="3">PQQ-dependent sugar dehydrogenase</fullName>
    </submittedName>
</protein>
<accession>A0ABY4KUR7</accession>
<evidence type="ECO:0000313" key="4">
    <source>
        <dbReference type="Proteomes" id="UP000831189"/>
    </source>
</evidence>
<dbReference type="InterPro" id="IPR011042">
    <property type="entry name" value="6-blade_b-propeller_TolB-like"/>
</dbReference>
<sequence length="424" mass="45926">MKLAPFTLSALLIGLSGLTLAAPTSDESLERMRSMKTTGQSLDMETVPQDGEIADAIRKNLERVKLPDGFKIELYAVVPDARHMAVGPSSGVVFVGTRKTDLWAVTDRTKNRTADEVKRFAPAISFTQPGPCFSPDGFLFVAEHNRVLVFPAAEFFYEGPDVAADIVVPTGELIPTDEESYNHGARVCAIGPDNKLTVSLGQPHNVPPKDKLDLYRQHGIGGIVRMERDGSKREVYATGIRNSVGITYNPTTQELWFTDNQVDGMGDDIPPGEINHAPKAGMQFGMPWYGGGQVRTKEYAEETPPEGLTLPVVETVAHAADMGLMFYTGKMFPETYSGGLFSAQRGSWNRTVPAGARVMFTPFAADGSAPSGDTVPFAEGWLDEETGEYFGRIVDVAQLKDGSLLVSDDTAGAIYRISYDGASN</sequence>
<proteinExistence type="predicted"/>
<gene>
    <name evidence="3" type="ORF">M0M42_01380</name>
</gene>
<evidence type="ECO:0000259" key="2">
    <source>
        <dbReference type="Pfam" id="PF07995"/>
    </source>
</evidence>
<name>A0ABY4KUR7_9PSED</name>
<dbReference type="PANTHER" id="PTHR33546">
    <property type="entry name" value="LARGE, MULTIFUNCTIONAL SECRETED PROTEIN-RELATED"/>
    <property type="match status" value="1"/>
</dbReference>
<dbReference type="Pfam" id="PF07995">
    <property type="entry name" value="GSDH"/>
    <property type="match status" value="1"/>
</dbReference>
<keyword evidence="4" id="KW-1185">Reference proteome</keyword>
<dbReference type="InterPro" id="IPR012938">
    <property type="entry name" value="Glc/Sorbosone_DH"/>
</dbReference>
<dbReference type="Proteomes" id="UP000831189">
    <property type="component" value="Chromosome"/>
</dbReference>
<dbReference type="Gene3D" id="2.120.10.30">
    <property type="entry name" value="TolB, C-terminal domain"/>
    <property type="match status" value="1"/>
</dbReference>
<evidence type="ECO:0000313" key="3">
    <source>
        <dbReference type="EMBL" id="UPQ83095.1"/>
    </source>
</evidence>
<feature type="signal peptide" evidence="1">
    <location>
        <begin position="1"/>
        <end position="21"/>
    </location>
</feature>
<feature type="domain" description="Glucose/Sorbosone dehydrogenase" evidence="2">
    <location>
        <begin position="178"/>
        <end position="416"/>
    </location>
</feature>
<dbReference type="SUPFAM" id="SSF50952">
    <property type="entry name" value="Soluble quinoprotein glucose dehydrogenase"/>
    <property type="match status" value="1"/>
</dbReference>
<feature type="chain" id="PRO_5045896672" evidence="1">
    <location>
        <begin position="22"/>
        <end position="424"/>
    </location>
</feature>